<dbReference type="RefSeq" id="WP_386845657.1">
    <property type="nucleotide sequence ID" value="NZ_JBHUMK010000048.1"/>
</dbReference>
<proteinExistence type="predicted"/>
<name>A0ABW5P4U5_9DEIO</name>
<keyword evidence="2" id="KW-1185">Reference proteome</keyword>
<comment type="caution">
    <text evidence="1">The sequence shown here is derived from an EMBL/GenBank/DDBJ whole genome shotgun (WGS) entry which is preliminary data.</text>
</comment>
<organism evidence="1 2">
    <name type="scientific">Deinococcus taklimakanensis</name>
    <dbReference type="NCBI Taxonomy" id="536443"/>
    <lineage>
        <taxon>Bacteria</taxon>
        <taxon>Thermotogati</taxon>
        <taxon>Deinococcota</taxon>
        <taxon>Deinococci</taxon>
        <taxon>Deinococcales</taxon>
        <taxon>Deinococcaceae</taxon>
        <taxon>Deinococcus</taxon>
    </lineage>
</organism>
<reference evidence="2" key="1">
    <citation type="journal article" date="2019" name="Int. J. Syst. Evol. Microbiol.">
        <title>The Global Catalogue of Microorganisms (GCM) 10K type strain sequencing project: providing services to taxonomists for standard genome sequencing and annotation.</title>
        <authorList>
            <consortium name="The Broad Institute Genomics Platform"/>
            <consortium name="The Broad Institute Genome Sequencing Center for Infectious Disease"/>
            <person name="Wu L."/>
            <person name="Ma J."/>
        </authorList>
    </citation>
    <scope>NUCLEOTIDE SEQUENCE [LARGE SCALE GENOMIC DNA]</scope>
    <source>
        <strain evidence="2">KCTC 33842</strain>
    </source>
</reference>
<protein>
    <recommendedName>
        <fullName evidence="3">Adhesin domain-containing protein</fullName>
    </recommendedName>
</protein>
<gene>
    <name evidence="1" type="ORF">ACFSR9_10795</name>
</gene>
<dbReference type="EMBL" id="JBHUMK010000048">
    <property type="protein sequence ID" value="MFD2609916.1"/>
    <property type="molecule type" value="Genomic_DNA"/>
</dbReference>
<evidence type="ECO:0008006" key="3">
    <source>
        <dbReference type="Google" id="ProtNLM"/>
    </source>
</evidence>
<accession>A0ABW5P4U5</accession>
<dbReference type="Proteomes" id="UP001597475">
    <property type="component" value="Unassembled WGS sequence"/>
</dbReference>
<evidence type="ECO:0000313" key="2">
    <source>
        <dbReference type="Proteomes" id="UP001597475"/>
    </source>
</evidence>
<evidence type="ECO:0000313" key="1">
    <source>
        <dbReference type="EMBL" id="MFD2609916.1"/>
    </source>
</evidence>
<sequence>MTAPTQSRPLLPTLRRMAAGLVLAAVGGALVWQGSTLRPTPGLQGVTTAFGAPLDGPLPLDVVHDARLRFQGQVGELQLRLSPLPATSPDVLRGEARHRERNPLKYSDSRRARTLDAGTRLDVLPLQRGGVVVSGPEPFVHRVQAALTPRIPLTVTTLTGVGDQTLDLSTLRLRALTARTTSGALKVTLPARPAGPLSLITESGALTVNAPLISGQPGTRPEALRVNSRWGDVSLDLAGAELGTLSVGNGSGAVRLTLPARTDRGSLTTISGDVTVTALAGSAGNLDIRTQTGTVTLKVPAGLRVRVRFTDRDTLTLPPSTAPGEAVPPHLDVFIDAPADLFHLESDGVRAASPQSGLRRPPLPPLHTRSTGICMTCAPEAPA</sequence>